<keyword evidence="1" id="KW-0472">Membrane</keyword>
<feature type="transmembrane region" description="Helical" evidence="1">
    <location>
        <begin position="100"/>
        <end position="118"/>
    </location>
</feature>
<name>A0ABS8J166_9BURK</name>
<evidence type="ECO:0000313" key="2">
    <source>
        <dbReference type="EMBL" id="MCC6073309.1"/>
    </source>
</evidence>
<organism evidence="2 3">
    <name type="scientific">Massilia agrisoli</name>
    <dbReference type="NCBI Taxonomy" id="2892444"/>
    <lineage>
        <taxon>Bacteria</taxon>
        <taxon>Pseudomonadati</taxon>
        <taxon>Pseudomonadota</taxon>
        <taxon>Betaproteobacteria</taxon>
        <taxon>Burkholderiales</taxon>
        <taxon>Oxalobacteraceae</taxon>
        <taxon>Telluria group</taxon>
        <taxon>Massilia</taxon>
    </lineage>
</organism>
<dbReference type="Proteomes" id="UP001198701">
    <property type="component" value="Unassembled WGS sequence"/>
</dbReference>
<feature type="transmembrane region" description="Helical" evidence="1">
    <location>
        <begin position="21"/>
        <end position="40"/>
    </location>
</feature>
<evidence type="ECO:0000313" key="3">
    <source>
        <dbReference type="Proteomes" id="UP001198701"/>
    </source>
</evidence>
<dbReference type="EMBL" id="JAJHPV010000021">
    <property type="protein sequence ID" value="MCC6073309.1"/>
    <property type="molecule type" value="Genomic_DNA"/>
</dbReference>
<protein>
    <submittedName>
        <fullName evidence="2">Uncharacterized protein</fullName>
    </submittedName>
</protein>
<sequence>MKPSAKSKRYEPNVVPKAERVTNILLALVLLVVAAIAFFTGRLDLSGRRLRWGVLEGGSAWLMASAFLVAALVLLVAIIDHYDRRDNETYYRAFNWAAPRLGWCLAGSALITHLYIGFAR</sequence>
<accession>A0ABS8J166</accession>
<keyword evidence="1" id="KW-1133">Transmembrane helix</keyword>
<reference evidence="2 3" key="1">
    <citation type="submission" date="2021-11" db="EMBL/GenBank/DDBJ databases">
        <authorList>
            <person name="Huq M.A."/>
        </authorList>
    </citation>
    <scope>NUCLEOTIDE SEQUENCE [LARGE SCALE GENOMIC DNA]</scope>
    <source>
        <strain evidence="2 3">MAHUQ-52</strain>
    </source>
</reference>
<feature type="transmembrane region" description="Helical" evidence="1">
    <location>
        <begin position="60"/>
        <end position="79"/>
    </location>
</feature>
<evidence type="ECO:0000256" key="1">
    <source>
        <dbReference type="SAM" id="Phobius"/>
    </source>
</evidence>
<keyword evidence="3" id="KW-1185">Reference proteome</keyword>
<keyword evidence="1" id="KW-0812">Transmembrane</keyword>
<dbReference type="RefSeq" id="WP_229434413.1">
    <property type="nucleotide sequence ID" value="NZ_JAJHPV010000021.1"/>
</dbReference>
<comment type="caution">
    <text evidence="2">The sequence shown here is derived from an EMBL/GenBank/DDBJ whole genome shotgun (WGS) entry which is preliminary data.</text>
</comment>
<proteinExistence type="predicted"/>
<gene>
    <name evidence="2" type="ORF">LMJ30_20460</name>
</gene>